<dbReference type="OrthoDB" id="409848at2759"/>
<reference evidence="2" key="1">
    <citation type="submission" date="2022-07" db="EMBL/GenBank/DDBJ databases">
        <title>Genome analysis of Parmales, a sister group of diatoms, reveals the evolutionary specialization of diatoms from phago-mixotrophs to photoautotrophs.</title>
        <authorList>
            <person name="Ban H."/>
            <person name="Sato S."/>
            <person name="Yoshikawa S."/>
            <person name="Kazumasa Y."/>
            <person name="Nakamura Y."/>
            <person name="Ichinomiya M."/>
            <person name="Saitoh K."/>
            <person name="Sato N."/>
            <person name="Blanc-Mathieu R."/>
            <person name="Endo H."/>
            <person name="Kuwata A."/>
            <person name="Ogata H."/>
        </authorList>
    </citation>
    <scope>NUCLEOTIDE SEQUENCE</scope>
</reference>
<gene>
    <name evidence="2" type="ORF">TrRE_jg12978</name>
</gene>
<sequence>MKLFSLFIVFLGASANLTDKSQCSTECVEDGSVDYFPDKASFDHSTCLRMEYFNTYKVSYLDCGSGDIPETIVYVQCGCTAPTTINANATITVPAGDFGIQSTSHIPYVHYLGLLDQMVLEIEFSSSLYPYTFTDNCHKDNVESGVTKQRKQSGTPGLLGLDTSEDGVEFVFHEGYNPKGNLTNPITCTEWLEKDLVAQTEWIKFFALPFNKEREANEIFDQIKGTMDCIGANTDTFSSLYSTDYKALTVMTAAYSEWSEGWVVSADCEVKVDWYCTLFEDLGVTKVGNVGVL</sequence>
<organism evidence="2 3">
    <name type="scientific">Triparma retinervis</name>
    <dbReference type="NCBI Taxonomy" id="2557542"/>
    <lineage>
        <taxon>Eukaryota</taxon>
        <taxon>Sar</taxon>
        <taxon>Stramenopiles</taxon>
        <taxon>Ochrophyta</taxon>
        <taxon>Bolidophyceae</taxon>
        <taxon>Parmales</taxon>
        <taxon>Triparmaceae</taxon>
        <taxon>Triparma</taxon>
    </lineage>
</organism>
<proteinExistence type="predicted"/>
<comment type="caution">
    <text evidence="2">The sequence shown here is derived from an EMBL/GenBank/DDBJ whole genome shotgun (WGS) entry which is preliminary data.</text>
</comment>
<feature type="chain" id="PRO_5040798041" evidence="1">
    <location>
        <begin position="16"/>
        <end position="293"/>
    </location>
</feature>
<evidence type="ECO:0000256" key="1">
    <source>
        <dbReference type="SAM" id="SignalP"/>
    </source>
</evidence>
<protein>
    <submittedName>
        <fullName evidence="2">Uncharacterized protein</fullName>
    </submittedName>
</protein>
<dbReference type="AlphaFoldDB" id="A0A9W7E7X9"/>
<evidence type="ECO:0000313" key="3">
    <source>
        <dbReference type="Proteomes" id="UP001165082"/>
    </source>
</evidence>
<feature type="signal peptide" evidence="1">
    <location>
        <begin position="1"/>
        <end position="15"/>
    </location>
</feature>
<keyword evidence="1" id="KW-0732">Signal</keyword>
<keyword evidence="3" id="KW-1185">Reference proteome</keyword>
<name>A0A9W7E7X9_9STRA</name>
<dbReference type="EMBL" id="BRXZ01001360">
    <property type="protein sequence ID" value="GMH69287.1"/>
    <property type="molecule type" value="Genomic_DNA"/>
</dbReference>
<dbReference type="Proteomes" id="UP001165082">
    <property type="component" value="Unassembled WGS sequence"/>
</dbReference>
<evidence type="ECO:0000313" key="2">
    <source>
        <dbReference type="EMBL" id="GMH69287.1"/>
    </source>
</evidence>
<accession>A0A9W7E7X9</accession>